<dbReference type="EMBL" id="KZ857397">
    <property type="protein sequence ID" value="RDX50963.1"/>
    <property type="molecule type" value="Genomic_DNA"/>
</dbReference>
<accession>A0A371DEM8</accession>
<evidence type="ECO:0000313" key="9">
    <source>
        <dbReference type="Proteomes" id="UP000256964"/>
    </source>
</evidence>
<keyword evidence="2" id="KW-1003">Cell membrane</keyword>
<organism evidence="8 9">
    <name type="scientific">Lentinus brumalis</name>
    <dbReference type="NCBI Taxonomy" id="2498619"/>
    <lineage>
        <taxon>Eukaryota</taxon>
        <taxon>Fungi</taxon>
        <taxon>Dikarya</taxon>
        <taxon>Basidiomycota</taxon>
        <taxon>Agaricomycotina</taxon>
        <taxon>Agaricomycetes</taxon>
        <taxon>Polyporales</taxon>
        <taxon>Polyporaceae</taxon>
        <taxon>Lentinus</taxon>
    </lineage>
</organism>
<dbReference type="PANTHER" id="PTHR34187:SF2">
    <property type="entry name" value="DUF202 DOMAIN-CONTAINING PROTEIN"/>
    <property type="match status" value="1"/>
</dbReference>
<evidence type="ECO:0000256" key="4">
    <source>
        <dbReference type="ARBA" id="ARBA00022989"/>
    </source>
</evidence>
<protein>
    <recommendedName>
        <fullName evidence="7">DUF202 domain-containing protein</fullName>
    </recommendedName>
</protein>
<dbReference type="Pfam" id="PF02656">
    <property type="entry name" value="DUF202"/>
    <property type="match status" value="1"/>
</dbReference>
<feature type="domain" description="DUF202" evidence="7">
    <location>
        <begin position="14"/>
        <end position="86"/>
    </location>
</feature>
<keyword evidence="5 6" id="KW-0472">Membrane</keyword>
<feature type="transmembrane region" description="Helical" evidence="6">
    <location>
        <begin position="21"/>
        <end position="41"/>
    </location>
</feature>
<gene>
    <name evidence="8" type="ORF">OH76DRAFT_1348202</name>
</gene>
<dbReference type="Proteomes" id="UP000256964">
    <property type="component" value="Unassembled WGS sequence"/>
</dbReference>
<dbReference type="InterPro" id="IPR052053">
    <property type="entry name" value="IM_YidH-like"/>
</dbReference>
<evidence type="ECO:0000313" key="8">
    <source>
        <dbReference type="EMBL" id="RDX50963.1"/>
    </source>
</evidence>
<name>A0A371DEM8_9APHY</name>
<keyword evidence="3 6" id="KW-0812">Transmembrane</keyword>
<evidence type="ECO:0000256" key="1">
    <source>
        <dbReference type="ARBA" id="ARBA00004651"/>
    </source>
</evidence>
<keyword evidence="9" id="KW-1185">Reference proteome</keyword>
<evidence type="ECO:0000256" key="2">
    <source>
        <dbReference type="ARBA" id="ARBA00022475"/>
    </source>
</evidence>
<evidence type="ECO:0000256" key="3">
    <source>
        <dbReference type="ARBA" id="ARBA00022692"/>
    </source>
</evidence>
<dbReference type="AlphaFoldDB" id="A0A371DEM8"/>
<evidence type="ECO:0000256" key="6">
    <source>
        <dbReference type="SAM" id="Phobius"/>
    </source>
</evidence>
<dbReference type="PANTHER" id="PTHR34187">
    <property type="entry name" value="FGR18P"/>
    <property type="match status" value="1"/>
</dbReference>
<reference evidence="8 9" key="1">
    <citation type="journal article" date="2018" name="Biotechnol. Biofuels">
        <title>Integrative visual omics of the white-rot fungus Polyporus brumalis exposes the biotechnological potential of its oxidative enzymes for delignifying raw plant biomass.</title>
        <authorList>
            <person name="Miyauchi S."/>
            <person name="Rancon A."/>
            <person name="Drula E."/>
            <person name="Hage H."/>
            <person name="Chaduli D."/>
            <person name="Favel A."/>
            <person name="Grisel S."/>
            <person name="Henrissat B."/>
            <person name="Herpoel-Gimbert I."/>
            <person name="Ruiz-Duenas F.J."/>
            <person name="Chevret D."/>
            <person name="Hainaut M."/>
            <person name="Lin J."/>
            <person name="Wang M."/>
            <person name="Pangilinan J."/>
            <person name="Lipzen A."/>
            <person name="Lesage-Meessen L."/>
            <person name="Navarro D."/>
            <person name="Riley R."/>
            <person name="Grigoriev I.V."/>
            <person name="Zhou S."/>
            <person name="Raouche S."/>
            <person name="Rosso M.N."/>
        </authorList>
    </citation>
    <scope>NUCLEOTIDE SEQUENCE [LARGE SCALE GENOMIC DNA]</scope>
    <source>
        <strain evidence="8 9">BRFM 1820</strain>
    </source>
</reference>
<dbReference type="GO" id="GO:0005886">
    <property type="term" value="C:plasma membrane"/>
    <property type="evidence" value="ECO:0007669"/>
    <property type="project" value="UniProtKB-SubCell"/>
</dbReference>
<dbReference type="OrthoDB" id="5525680at2759"/>
<sequence length="128" mass="13842">MPVLQEIRVSEGRDYAMLERNLLSHLRLAVLLSLLSASLLLNARLPTPSEPGSAHTPQSTMGLSIAVIEVGAAVITVAAGVWEYWQGYADMKAQRGFLRASQTHLAILSILGIVVFAICLMLISKESI</sequence>
<feature type="transmembrane region" description="Helical" evidence="6">
    <location>
        <begin position="105"/>
        <end position="123"/>
    </location>
</feature>
<comment type="subcellular location">
    <subcellularLocation>
        <location evidence="1">Cell membrane</location>
        <topology evidence="1">Multi-pass membrane protein</topology>
    </subcellularLocation>
</comment>
<dbReference type="InterPro" id="IPR003807">
    <property type="entry name" value="DUF202"/>
</dbReference>
<proteinExistence type="predicted"/>
<evidence type="ECO:0000256" key="5">
    <source>
        <dbReference type="ARBA" id="ARBA00023136"/>
    </source>
</evidence>
<keyword evidence="4 6" id="KW-1133">Transmembrane helix</keyword>
<feature type="transmembrane region" description="Helical" evidence="6">
    <location>
        <begin position="61"/>
        <end position="85"/>
    </location>
</feature>
<evidence type="ECO:0000259" key="7">
    <source>
        <dbReference type="Pfam" id="PF02656"/>
    </source>
</evidence>